<keyword evidence="3" id="KW-1185">Reference proteome</keyword>
<dbReference type="Pfam" id="PF03358">
    <property type="entry name" value="FMN_red"/>
    <property type="match status" value="1"/>
</dbReference>
<dbReference type="GO" id="GO:0016491">
    <property type="term" value="F:oxidoreductase activity"/>
    <property type="evidence" value="ECO:0007669"/>
    <property type="project" value="InterPro"/>
</dbReference>
<dbReference type="PANTHER" id="PTHR30543:SF21">
    <property type="entry name" value="NAD(P)H-DEPENDENT FMN REDUCTASE LOT6"/>
    <property type="match status" value="1"/>
</dbReference>
<gene>
    <name evidence="2" type="ORF">LIPSTDRAFT_6621</name>
</gene>
<protein>
    <recommendedName>
        <fullName evidence="1">NADPH-dependent FMN reductase-like domain-containing protein</fullName>
    </recommendedName>
</protein>
<dbReference type="STRING" id="675824.A0A1E3PXF9"/>
<dbReference type="GO" id="GO:0010181">
    <property type="term" value="F:FMN binding"/>
    <property type="evidence" value="ECO:0007669"/>
    <property type="project" value="TreeGrafter"/>
</dbReference>
<evidence type="ECO:0000313" key="3">
    <source>
        <dbReference type="Proteomes" id="UP000094385"/>
    </source>
</evidence>
<dbReference type="OrthoDB" id="68575at2759"/>
<evidence type="ECO:0000259" key="1">
    <source>
        <dbReference type="Pfam" id="PF03358"/>
    </source>
</evidence>
<organism evidence="2 3">
    <name type="scientific">Lipomyces starkeyi NRRL Y-11557</name>
    <dbReference type="NCBI Taxonomy" id="675824"/>
    <lineage>
        <taxon>Eukaryota</taxon>
        <taxon>Fungi</taxon>
        <taxon>Dikarya</taxon>
        <taxon>Ascomycota</taxon>
        <taxon>Saccharomycotina</taxon>
        <taxon>Lipomycetes</taxon>
        <taxon>Lipomycetales</taxon>
        <taxon>Lipomycetaceae</taxon>
        <taxon>Lipomyces</taxon>
    </lineage>
</organism>
<dbReference type="InterPro" id="IPR029039">
    <property type="entry name" value="Flavoprotein-like_sf"/>
</dbReference>
<dbReference type="GO" id="GO:0005829">
    <property type="term" value="C:cytosol"/>
    <property type="evidence" value="ECO:0007669"/>
    <property type="project" value="TreeGrafter"/>
</dbReference>
<reference evidence="2 3" key="1">
    <citation type="journal article" date="2016" name="Proc. Natl. Acad. Sci. U.S.A.">
        <title>Comparative genomics of biotechnologically important yeasts.</title>
        <authorList>
            <person name="Riley R."/>
            <person name="Haridas S."/>
            <person name="Wolfe K.H."/>
            <person name="Lopes M.R."/>
            <person name="Hittinger C.T."/>
            <person name="Goeker M."/>
            <person name="Salamov A.A."/>
            <person name="Wisecaver J.H."/>
            <person name="Long T.M."/>
            <person name="Calvey C.H."/>
            <person name="Aerts A.L."/>
            <person name="Barry K.W."/>
            <person name="Choi C."/>
            <person name="Clum A."/>
            <person name="Coughlan A.Y."/>
            <person name="Deshpande S."/>
            <person name="Douglass A.P."/>
            <person name="Hanson S.J."/>
            <person name="Klenk H.-P."/>
            <person name="LaButti K.M."/>
            <person name="Lapidus A."/>
            <person name="Lindquist E.A."/>
            <person name="Lipzen A.M."/>
            <person name="Meier-Kolthoff J.P."/>
            <person name="Ohm R.A."/>
            <person name="Otillar R.P."/>
            <person name="Pangilinan J.L."/>
            <person name="Peng Y."/>
            <person name="Rokas A."/>
            <person name="Rosa C.A."/>
            <person name="Scheuner C."/>
            <person name="Sibirny A.A."/>
            <person name="Slot J.C."/>
            <person name="Stielow J.B."/>
            <person name="Sun H."/>
            <person name="Kurtzman C.P."/>
            <person name="Blackwell M."/>
            <person name="Grigoriev I.V."/>
            <person name="Jeffries T.W."/>
        </authorList>
    </citation>
    <scope>NUCLEOTIDE SEQUENCE [LARGE SCALE GENOMIC DNA]</scope>
    <source>
        <strain evidence="2 3">NRRL Y-11557</strain>
    </source>
</reference>
<dbReference type="Proteomes" id="UP000094385">
    <property type="component" value="Unassembled WGS sequence"/>
</dbReference>
<proteinExistence type="predicted"/>
<dbReference type="PANTHER" id="PTHR30543">
    <property type="entry name" value="CHROMATE REDUCTASE"/>
    <property type="match status" value="1"/>
</dbReference>
<dbReference type="InterPro" id="IPR050712">
    <property type="entry name" value="NAD(P)H-dep_reductase"/>
</dbReference>
<dbReference type="SUPFAM" id="SSF52218">
    <property type="entry name" value="Flavoproteins"/>
    <property type="match status" value="1"/>
</dbReference>
<feature type="domain" description="NADPH-dependent FMN reductase-like" evidence="1">
    <location>
        <begin position="4"/>
        <end position="114"/>
    </location>
</feature>
<evidence type="ECO:0000313" key="2">
    <source>
        <dbReference type="EMBL" id="ODQ69964.1"/>
    </source>
</evidence>
<dbReference type="InterPro" id="IPR005025">
    <property type="entry name" value="FMN_Rdtase-like_dom"/>
</dbReference>
<sequence>MPLKIVVFYGSVHSAREGIKAARFVTNRCRTRGHDVSFIDPVEYSLPLIDKMYKEYRASEVPDVLQRLANLIVAADAYIVVSGEYNHTVPPGLSNTLDYFLEEYFWKPSAIVLLGRFVRRRACCNDIVV</sequence>
<name>A0A1E3PXF9_LIPST</name>
<dbReference type="EMBL" id="KV454302">
    <property type="protein sequence ID" value="ODQ69964.1"/>
    <property type="molecule type" value="Genomic_DNA"/>
</dbReference>
<accession>A0A1E3PXF9</accession>
<dbReference type="Gene3D" id="3.40.50.360">
    <property type="match status" value="1"/>
</dbReference>
<dbReference type="AlphaFoldDB" id="A0A1E3PXF9"/>